<dbReference type="InterPro" id="IPR032264">
    <property type="entry name" value="MenD_middle"/>
</dbReference>
<reference evidence="10" key="1">
    <citation type="journal article" date="2015" name="Genome Announc.">
        <title>Complete Genome Sequence of the Bacteriochlorophyll b-Producing Photosynthetic Bacterium Blastochloris viridis.</title>
        <authorList>
            <person name="Tsukatani Y."/>
            <person name="Hirose Y."/>
            <person name="Harada J."/>
            <person name="Misawa N."/>
            <person name="Mori K."/>
            <person name="Inoue K."/>
            <person name="Tamiaki H."/>
        </authorList>
    </citation>
    <scope>NUCLEOTIDE SEQUENCE [LARGE SCALE GENOMIC DNA]</scope>
    <source>
        <strain evidence="10">DSM 133</strain>
    </source>
</reference>
<evidence type="ECO:0000256" key="4">
    <source>
        <dbReference type="ARBA" id="ARBA00023052"/>
    </source>
</evidence>
<dbReference type="SUPFAM" id="SSF52518">
    <property type="entry name" value="Thiamin diphosphate-binding fold (THDP-binding)"/>
    <property type="match status" value="2"/>
</dbReference>
<comment type="function">
    <text evidence="6">Catalyzes the thiamine diphosphate-dependent decarboxylation of 2-oxoglutarate and the subsequent addition of the resulting succinic semialdehyde-thiamine pyrophosphate anion to isochorismate to yield 2-succinyl-5-enolpyruvyl-6-hydroxy-3-cyclohexene-1-carboxylate (SEPHCHC).</text>
</comment>
<evidence type="ECO:0000313" key="10">
    <source>
        <dbReference type="EMBL" id="BAR97996.1"/>
    </source>
</evidence>
<evidence type="ECO:0000256" key="5">
    <source>
        <dbReference type="ARBA" id="ARBA00023211"/>
    </source>
</evidence>
<evidence type="ECO:0000259" key="7">
    <source>
        <dbReference type="Pfam" id="PF02775"/>
    </source>
</evidence>
<dbReference type="PANTHER" id="PTHR42916:SF1">
    <property type="entry name" value="PROTEIN PHYLLO, CHLOROPLASTIC"/>
    <property type="match status" value="1"/>
</dbReference>
<dbReference type="PIRSF" id="PIRSF004983">
    <property type="entry name" value="MenD"/>
    <property type="match status" value="1"/>
</dbReference>
<dbReference type="InterPro" id="IPR029061">
    <property type="entry name" value="THDP-binding"/>
</dbReference>
<keyword evidence="2 6" id="KW-0479">Metal-binding</keyword>
<dbReference type="GO" id="GO:0070204">
    <property type="term" value="F:2-succinyl-5-enolpyruvyl-6-hydroxy-3-cyclohexene-1-carboxylic-acid synthase activity"/>
    <property type="evidence" value="ECO:0007669"/>
    <property type="project" value="UniProtKB-UniRule"/>
</dbReference>
<dbReference type="InterPro" id="IPR012001">
    <property type="entry name" value="Thiamin_PyroP_enz_TPP-bd_dom"/>
</dbReference>
<evidence type="ECO:0000259" key="8">
    <source>
        <dbReference type="Pfam" id="PF02776"/>
    </source>
</evidence>
<comment type="pathway">
    <text evidence="6">Quinol/quinone metabolism; 1,4-dihydroxy-2-naphthoate biosynthesis; 1,4-dihydroxy-2-naphthoate from chorismate: step 2/7.</text>
</comment>
<dbReference type="GO" id="GO:0009234">
    <property type="term" value="P:menaquinone biosynthetic process"/>
    <property type="evidence" value="ECO:0007669"/>
    <property type="project" value="UniProtKB-UniRule"/>
</dbReference>
<keyword evidence="4 6" id="KW-0786">Thiamine pyrophosphate</keyword>
<proteinExistence type="inferred from homology"/>
<comment type="similarity">
    <text evidence="6">Belongs to the TPP enzyme family. MenD subfamily.</text>
</comment>
<dbReference type="Gene3D" id="3.40.50.1220">
    <property type="entry name" value="TPP-binding domain"/>
    <property type="match status" value="1"/>
</dbReference>
<comment type="cofactor">
    <cofactor evidence="6">
        <name>Mg(2+)</name>
        <dbReference type="ChEBI" id="CHEBI:18420"/>
    </cofactor>
    <cofactor evidence="6">
        <name>Mn(2+)</name>
        <dbReference type="ChEBI" id="CHEBI:29035"/>
    </cofactor>
</comment>
<dbReference type="UniPathway" id="UPA01057">
    <property type="reaction ID" value="UER00164"/>
</dbReference>
<dbReference type="HAMAP" id="MF_01659">
    <property type="entry name" value="MenD"/>
    <property type="match status" value="1"/>
</dbReference>
<evidence type="ECO:0000256" key="2">
    <source>
        <dbReference type="ARBA" id="ARBA00022723"/>
    </source>
</evidence>
<dbReference type="UniPathway" id="UPA00079"/>
<dbReference type="Pfam" id="PF02776">
    <property type="entry name" value="TPP_enzyme_N"/>
    <property type="match status" value="1"/>
</dbReference>
<evidence type="ECO:0000259" key="9">
    <source>
        <dbReference type="Pfam" id="PF16582"/>
    </source>
</evidence>
<comment type="pathway">
    <text evidence="6">Quinol/quinone metabolism; menaquinone biosynthesis.</text>
</comment>
<comment type="catalytic activity">
    <reaction evidence="6">
        <text>isochorismate + 2-oxoglutarate + H(+) = 5-enolpyruvoyl-6-hydroxy-2-succinyl-cyclohex-3-ene-1-carboxylate + CO2</text>
        <dbReference type="Rhea" id="RHEA:25593"/>
        <dbReference type="ChEBI" id="CHEBI:15378"/>
        <dbReference type="ChEBI" id="CHEBI:16526"/>
        <dbReference type="ChEBI" id="CHEBI:16810"/>
        <dbReference type="ChEBI" id="CHEBI:29780"/>
        <dbReference type="ChEBI" id="CHEBI:58818"/>
        <dbReference type="EC" id="2.2.1.9"/>
    </reaction>
</comment>
<evidence type="ECO:0000256" key="3">
    <source>
        <dbReference type="ARBA" id="ARBA00022842"/>
    </source>
</evidence>
<dbReference type="EC" id="2.2.1.9" evidence="6"/>
<dbReference type="AlphaFoldDB" id="A0A182CXR4"/>
<comment type="subunit">
    <text evidence="6">Homodimer.</text>
</comment>
<feature type="domain" description="Thiamine pyrophosphate enzyme TPP-binding" evidence="7">
    <location>
        <begin position="443"/>
        <end position="560"/>
    </location>
</feature>
<keyword evidence="1 6" id="KW-0808">Transferase</keyword>
<protein>
    <recommendedName>
        <fullName evidence="6">2-succinyl-5-enolpyruvyl-6-hydroxy-3-cyclohexene-1-carboxylate synthase</fullName>
        <shortName evidence="6">SEPHCHC synthase</shortName>
        <ecNumber evidence="6">2.2.1.9</ecNumber>
    </recommendedName>
    <alternativeName>
        <fullName evidence="6">Menaquinone biosynthesis protein MenD</fullName>
    </alternativeName>
</protein>
<keyword evidence="3 6" id="KW-0460">Magnesium</keyword>
<dbReference type="Pfam" id="PF16582">
    <property type="entry name" value="TPP_enzyme_M_2"/>
    <property type="match status" value="1"/>
</dbReference>
<keyword evidence="6" id="KW-0474">Menaquinone biosynthesis</keyword>
<dbReference type="GO" id="GO:0000287">
    <property type="term" value="F:magnesium ion binding"/>
    <property type="evidence" value="ECO:0007669"/>
    <property type="project" value="UniProtKB-UniRule"/>
</dbReference>
<dbReference type="InterPro" id="IPR011766">
    <property type="entry name" value="TPP_enzyme_TPP-bd"/>
</dbReference>
<feature type="domain" description="Menaquinone biosynthesis protein MenD middle" evidence="9">
    <location>
        <begin position="223"/>
        <end position="407"/>
    </location>
</feature>
<accession>A0A182CXR4</accession>
<gene>
    <name evidence="6" type="primary">menD</name>
    <name evidence="10" type="ORF">BV133_403</name>
</gene>
<dbReference type="NCBIfam" id="TIGR00173">
    <property type="entry name" value="menD"/>
    <property type="match status" value="1"/>
</dbReference>
<dbReference type="EMBL" id="AP014854">
    <property type="protein sequence ID" value="BAR97996.1"/>
    <property type="molecule type" value="Genomic_DNA"/>
</dbReference>
<sequence length="590" mass="60261">MSDLHTAWARLFARSLAHSGVGHAVISPGSRSTPLALALARVLAVTVLHDERAAAFFALGQGRASGRPSVVLATSGTAPGHWLPAAMEAREAGIPLLLLSADRPWEVQDAQASQTTDQTRLFGSNARAFFDLGVPDPHPAALAAVPRIAAQAVLATRYPLAGAVHVNARFRKPLEPQPSGGDEPWRPRYDAIAKAGAPRLIPPRPAPAPEAVALLVETVRAAPRGVVVAGPLPAPDAPALRKAVARFVKASGYVLLAEATSQLRFGLETRMVGAFDALLRAPELRAALHPDLAIEIGAPAVSGQWLAWISGVDAPARIVLPGERPADPVGGARAMLLGPIAALLEAAAAELEAPPPASRYAETWRTAEAAAWTARQRAAAGRATGALHEHEVAPILCAALPAGGVLMVGNSNPVRDLDHDVPPGPTPLAVLHQRGAAGIDGLIAGAAGARTVLEGPLTVLLGDVAALHDAGGLAAAAAVKGPLAIVVIHNDGGRIFERLPLGRDPALAEDCETLFVAGHGRAFDGLAATFGLGYARVDTPDALGGALNEALAADRPMLIEARVAAGGSAARAALLAAMAKAGAAALDAPR</sequence>
<organism evidence="10">
    <name type="scientific">Blastochloris viridis</name>
    <name type="common">Rhodopseudomonas viridis</name>
    <dbReference type="NCBI Taxonomy" id="1079"/>
    <lineage>
        <taxon>Bacteria</taxon>
        <taxon>Pseudomonadati</taxon>
        <taxon>Pseudomonadota</taxon>
        <taxon>Alphaproteobacteria</taxon>
        <taxon>Hyphomicrobiales</taxon>
        <taxon>Blastochloridaceae</taxon>
        <taxon>Blastochloris</taxon>
    </lineage>
</organism>
<dbReference type="Gene3D" id="3.40.50.970">
    <property type="match status" value="2"/>
</dbReference>
<dbReference type="OrthoDB" id="9791859at2"/>
<dbReference type="RefSeq" id="WP_055036616.1">
    <property type="nucleotide sequence ID" value="NZ_AP014854.2"/>
</dbReference>
<dbReference type="GO" id="GO:0030976">
    <property type="term" value="F:thiamine pyrophosphate binding"/>
    <property type="evidence" value="ECO:0007669"/>
    <property type="project" value="UniProtKB-UniRule"/>
</dbReference>
<name>A0A182CXR4_BLAVI</name>
<evidence type="ECO:0000256" key="1">
    <source>
        <dbReference type="ARBA" id="ARBA00022679"/>
    </source>
</evidence>
<dbReference type="Pfam" id="PF02775">
    <property type="entry name" value="TPP_enzyme_C"/>
    <property type="match status" value="1"/>
</dbReference>
<dbReference type="InterPro" id="IPR004433">
    <property type="entry name" value="MenaQ_synth_MenD"/>
</dbReference>
<feature type="domain" description="Thiamine pyrophosphate enzyme N-terminal TPP-binding" evidence="8">
    <location>
        <begin position="9"/>
        <end position="119"/>
    </location>
</feature>
<dbReference type="KEGG" id="bvr:BVIR_917"/>
<comment type="cofactor">
    <cofactor evidence="6">
        <name>thiamine diphosphate</name>
        <dbReference type="ChEBI" id="CHEBI:58937"/>
    </cofactor>
    <text evidence="6">Binds 1 thiamine pyrophosphate per subunit.</text>
</comment>
<keyword evidence="5 6" id="KW-0464">Manganese</keyword>
<dbReference type="PATRIC" id="fig|1079.6.peg.950"/>
<dbReference type="PANTHER" id="PTHR42916">
    <property type="entry name" value="2-SUCCINYL-5-ENOLPYRUVYL-6-HYDROXY-3-CYCLOHEXENE-1-CARBOXYLATE SYNTHASE"/>
    <property type="match status" value="1"/>
</dbReference>
<evidence type="ECO:0000256" key="6">
    <source>
        <dbReference type="HAMAP-Rule" id="MF_01659"/>
    </source>
</evidence>
<dbReference type="GO" id="GO:0030145">
    <property type="term" value="F:manganese ion binding"/>
    <property type="evidence" value="ECO:0007669"/>
    <property type="project" value="UniProtKB-UniRule"/>
</dbReference>